<accession>A0A4C1X1N9</accession>
<feature type="compositionally biased region" description="Basic residues" evidence="1">
    <location>
        <begin position="86"/>
        <end position="106"/>
    </location>
</feature>
<dbReference type="AlphaFoldDB" id="A0A4C1X1N9"/>
<dbReference type="EMBL" id="BGZK01000688">
    <property type="protein sequence ID" value="GBP56237.1"/>
    <property type="molecule type" value="Genomic_DNA"/>
</dbReference>
<protein>
    <submittedName>
        <fullName evidence="2">Uncharacterized protein</fullName>
    </submittedName>
</protein>
<comment type="caution">
    <text evidence="2">The sequence shown here is derived from an EMBL/GenBank/DDBJ whole genome shotgun (WGS) entry which is preliminary data.</text>
</comment>
<evidence type="ECO:0000313" key="3">
    <source>
        <dbReference type="Proteomes" id="UP000299102"/>
    </source>
</evidence>
<keyword evidence="3" id="KW-1185">Reference proteome</keyword>
<organism evidence="2 3">
    <name type="scientific">Eumeta variegata</name>
    <name type="common">Bagworm moth</name>
    <name type="synonym">Eumeta japonica</name>
    <dbReference type="NCBI Taxonomy" id="151549"/>
    <lineage>
        <taxon>Eukaryota</taxon>
        <taxon>Metazoa</taxon>
        <taxon>Ecdysozoa</taxon>
        <taxon>Arthropoda</taxon>
        <taxon>Hexapoda</taxon>
        <taxon>Insecta</taxon>
        <taxon>Pterygota</taxon>
        <taxon>Neoptera</taxon>
        <taxon>Endopterygota</taxon>
        <taxon>Lepidoptera</taxon>
        <taxon>Glossata</taxon>
        <taxon>Ditrysia</taxon>
        <taxon>Tineoidea</taxon>
        <taxon>Psychidae</taxon>
        <taxon>Oiketicinae</taxon>
        <taxon>Eumeta</taxon>
    </lineage>
</organism>
<evidence type="ECO:0000313" key="2">
    <source>
        <dbReference type="EMBL" id="GBP56237.1"/>
    </source>
</evidence>
<proteinExistence type="predicted"/>
<name>A0A4C1X1N9_EUMVA</name>
<evidence type="ECO:0000256" key="1">
    <source>
        <dbReference type="SAM" id="MobiDB-lite"/>
    </source>
</evidence>
<feature type="region of interest" description="Disordered" evidence="1">
    <location>
        <begin position="63"/>
        <end position="106"/>
    </location>
</feature>
<reference evidence="2 3" key="1">
    <citation type="journal article" date="2019" name="Commun. Biol.">
        <title>The bagworm genome reveals a unique fibroin gene that provides high tensile strength.</title>
        <authorList>
            <person name="Kono N."/>
            <person name="Nakamura H."/>
            <person name="Ohtoshi R."/>
            <person name="Tomita M."/>
            <person name="Numata K."/>
            <person name="Arakawa K."/>
        </authorList>
    </citation>
    <scope>NUCLEOTIDE SEQUENCE [LARGE SCALE GENOMIC DNA]</scope>
</reference>
<sequence length="106" mass="12405">MFYNITECYNDVLLLPQYPHIVTLCFSNSETINRFVLLAALERNENGQEPENIFLQHCRHAKRGASKDAPARGIRNAKASNERRTRSGRRRRHLALRLRTYSRTHP</sequence>
<dbReference type="Proteomes" id="UP000299102">
    <property type="component" value="Unassembled WGS sequence"/>
</dbReference>
<gene>
    <name evidence="2" type="ORF">EVAR_37311_1</name>
</gene>